<dbReference type="RefSeq" id="XP_008470154.2">
    <property type="nucleotide sequence ID" value="XM_008471932.2"/>
</dbReference>
<feature type="region of interest" description="Disordered" evidence="1">
    <location>
        <begin position="360"/>
        <end position="386"/>
    </location>
</feature>
<gene>
    <name evidence="3" type="primary">LOC103507461</name>
</gene>
<feature type="region of interest" description="Disordered" evidence="1">
    <location>
        <begin position="517"/>
        <end position="599"/>
    </location>
</feature>
<evidence type="ECO:0000313" key="2">
    <source>
        <dbReference type="Proteomes" id="UP000079169"/>
    </source>
</evidence>
<feature type="compositionally biased region" description="Polar residues" evidence="1">
    <location>
        <begin position="560"/>
        <end position="579"/>
    </location>
</feature>
<name>A0A1S3CXZ9_DIACI</name>
<dbReference type="GeneID" id="103507461"/>
<feature type="compositionally biased region" description="Low complexity" evidence="1">
    <location>
        <begin position="213"/>
        <end position="229"/>
    </location>
</feature>
<evidence type="ECO:0000313" key="3">
    <source>
        <dbReference type="RefSeq" id="XP_008470154.2"/>
    </source>
</evidence>
<organism evidence="2 3">
    <name type="scientific">Diaphorina citri</name>
    <name type="common">Asian citrus psyllid</name>
    <dbReference type="NCBI Taxonomy" id="121845"/>
    <lineage>
        <taxon>Eukaryota</taxon>
        <taxon>Metazoa</taxon>
        <taxon>Ecdysozoa</taxon>
        <taxon>Arthropoda</taxon>
        <taxon>Hexapoda</taxon>
        <taxon>Insecta</taxon>
        <taxon>Pterygota</taxon>
        <taxon>Neoptera</taxon>
        <taxon>Paraneoptera</taxon>
        <taxon>Hemiptera</taxon>
        <taxon>Sternorrhyncha</taxon>
        <taxon>Psylloidea</taxon>
        <taxon>Psyllidae</taxon>
        <taxon>Diaphorininae</taxon>
        <taxon>Diaphorina</taxon>
    </lineage>
</organism>
<feature type="compositionally biased region" description="Polar residues" evidence="1">
    <location>
        <begin position="517"/>
        <end position="537"/>
    </location>
</feature>
<accession>A0A1S3CXZ9</accession>
<sequence length="651" mass="74938">MNSTPNRKIFNKTFRRPSCKPPNHNVPVRKCKSNGRKKIKPQRKFYGMDDGLFKSLNCTCKKKMKSTCQDNLKKRVNQNIQHRDHCNVEKWYQSYICGANTNSNINTLNTLRKYGNVNNTFGTLLYEVPSIYSYWSENESNFDEMESISSFDQCYCRYCLRLTHKRPVHCRYYNSHSPPPRSESYEGKNYLKNGGVQYQQNDFQKNKTDAQEINNNNMNNNISTSNNTNDSRHPYMKNNVNNQNLQCGGTNQNWKSGEKNQNNNPSWQTDENYNSGKSFQNNNSSNPNNPTNQNNAGNHQNEQSDGKGNPTNNNQRNNYTNNQPTTSKQQQPAATNSNFNQNLTNNQSNGYEIKHFINHHQNGQNDDSRNFNNLTPNSQNGQTDNNNIKRWELEKSNNKYNQNGQNYENHNINNPLEQAAQNKNWPTEKQTHQVDNHIHDLNQKDNNSEPKANNFNLKAQSDENLNVFNNPVWLAAQKRKCIKNNEPKENLKHDGTANPVKHAVLTKGVVSDITDQLQTTGYGTPGVNNKQNKNYVENESDNMSDIEKRSEMENPDNEQRGSFISQSGSNFECSETSGDSTEHSHTDSEEQVKDTNETEYEIQPTISKLSLMKTLRNQCKGKNVLKLKIIKVPKAQNTRDQVKPKIKLTIH</sequence>
<dbReference type="PaxDb" id="121845-A0A1S3CXZ9"/>
<proteinExistence type="predicted"/>
<dbReference type="KEGG" id="dci:103507461"/>
<dbReference type="Proteomes" id="UP000079169">
    <property type="component" value="Unplaced"/>
</dbReference>
<evidence type="ECO:0000256" key="1">
    <source>
        <dbReference type="SAM" id="MobiDB-lite"/>
    </source>
</evidence>
<feature type="compositionally biased region" description="Low complexity" evidence="1">
    <location>
        <begin position="335"/>
        <end position="347"/>
    </location>
</feature>
<keyword evidence="2" id="KW-1185">Reference proteome</keyword>
<feature type="compositionally biased region" description="Polar residues" evidence="1">
    <location>
        <begin position="238"/>
        <end position="279"/>
    </location>
</feature>
<protein>
    <submittedName>
        <fullName evidence="3">GATA zinc finger domain-containing protein 14-like</fullName>
    </submittedName>
</protein>
<feature type="compositionally biased region" description="Low complexity" evidence="1">
    <location>
        <begin position="280"/>
        <end position="326"/>
    </location>
</feature>
<feature type="region of interest" description="Disordered" evidence="1">
    <location>
        <begin position="213"/>
        <end position="347"/>
    </location>
</feature>
<dbReference type="AlphaFoldDB" id="A0A1S3CXZ9"/>
<feature type="compositionally biased region" description="Basic and acidic residues" evidence="1">
    <location>
        <begin position="580"/>
        <end position="596"/>
    </location>
</feature>
<reference evidence="3" key="1">
    <citation type="submission" date="2025-08" db="UniProtKB">
        <authorList>
            <consortium name="RefSeq"/>
        </authorList>
    </citation>
    <scope>IDENTIFICATION</scope>
</reference>